<comment type="similarity">
    <text evidence="1">Belongs to the ABC transporter superfamily.</text>
</comment>
<dbReference type="SMART" id="SM00382">
    <property type="entry name" value="AAA"/>
    <property type="match status" value="1"/>
</dbReference>
<dbReference type="InterPro" id="IPR017871">
    <property type="entry name" value="ABC_transporter-like_CS"/>
</dbReference>
<keyword evidence="7" id="KW-1185">Reference proteome</keyword>
<keyword evidence="4 6" id="KW-0067">ATP-binding</keyword>
<dbReference type="Gene3D" id="3.40.50.300">
    <property type="entry name" value="P-loop containing nucleotide triphosphate hydrolases"/>
    <property type="match status" value="1"/>
</dbReference>
<dbReference type="NCBIfam" id="TIGR01727">
    <property type="entry name" value="oligo_HPY"/>
    <property type="match status" value="1"/>
</dbReference>
<comment type="caution">
    <text evidence="6">The sequence shown here is derived from an EMBL/GenBank/DDBJ whole genome shotgun (WGS) entry which is preliminary data.</text>
</comment>
<organism evidence="6 7">
    <name type="scientific">Halorubrum aidingense JCM 13560</name>
    <dbReference type="NCBI Taxonomy" id="1230454"/>
    <lineage>
        <taxon>Archaea</taxon>
        <taxon>Methanobacteriati</taxon>
        <taxon>Methanobacteriota</taxon>
        <taxon>Stenosarchaea group</taxon>
        <taxon>Halobacteria</taxon>
        <taxon>Halobacteriales</taxon>
        <taxon>Haloferacaceae</taxon>
        <taxon>Halorubrum</taxon>
    </lineage>
</organism>
<dbReference type="OrthoDB" id="18209at2157"/>
<dbReference type="PATRIC" id="fig|1230454.4.peg.238"/>
<evidence type="ECO:0000313" key="7">
    <source>
        <dbReference type="Proteomes" id="UP000011575"/>
    </source>
</evidence>
<dbReference type="GO" id="GO:0016887">
    <property type="term" value="F:ATP hydrolysis activity"/>
    <property type="evidence" value="ECO:0007669"/>
    <property type="project" value="InterPro"/>
</dbReference>
<dbReference type="InterPro" id="IPR027417">
    <property type="entry name" value="P-loop_NTPase"/>
</dbReference>
<dbReference type="Pfam" id="PF00005">
    <property type="entry name" value="ABC_tran"/>
    <property type="match status" value="1"/>
</dbReference>
<reference evidence="6 7" key="1">
    <citation type="journal article" date="2014" name="PLoS Genet.">
        <title>Phylogenetically driven sequencing of extremely halophilic archaea reveals strategies for static and dynamic osmo-response.</title>
        <authorList>
            <person name="Becker E.A."/>
            <person name="Seitzer P.M."/>
            <person name="Tritt A."/>
            <person name="Larsen D."/>
            <person name="Krusor M."/>
            <person name="Yao A.I."/>
            <person name="Wu D."/>
            <person name="Madern D."/>
            <person name="Eisen J.A."/>
            <person name="Darling A.E."/>
            <person name="Facciotti M.T."/>
        </authorList>
    </citation>
    <scope>NUCLEOTIDE SEQUENCE [LARGE SCALE GENOMIC DNA]</scope>
    <source>
        <strain evidence="6 7">JCM 13560</strain>
    </source>
</reference>
<dbReference type="GO" id="GO:0055085">
    <property type="term" value="P:transmembrane transport"/>
    <property type="evidence" value="ECO:0007669"/>
    <property type="project" value="UniProtKB-ARBA"/>
</dbReference>
<dbReference type="PANTHER" id="PTHR43776">
    <property type="entry name" value="TRANSPORT ATP-BINDING PROTEIN"/>
    <property type="match status" value="1"/>
</dbReference>
<dbReference type="SUPFAM" id="SSF52540">
    <property type="entry name" value="P-loop containing nucleoside triphosphate hydrolases"/>
    <property type="match status" value="1"/>
</dbReference>
<accession>M0PNV2</accession>
<dbReference type="GO" id="GO:0005524">
    <property type="term" value="F:ATP binding"/>
    <property type="evidence" value="ECO:0007669"/>
    <property type="project" value="UniProtKB-KW"/>
</dbReference>
<dbReference type="STRING" id="1230454.C461_01137"/>
<gene>
    <name evidence="6" type="ORF">C461_01137</name>
</gene>
<evidence type="ECO:0000313" key="6">
    <source>
        <dbReference type="EMBL" id="EMA70535.1"/>
    </source>
</evidence>
<keyword evidence="3" id="KW-0547">Nucleotide-binding</keyword>
<dbReference type="GO" id="GO:0015833">
    <property type="term" value="P:peptide transport"/>
    <property type="evidence" value="ECO:0007669"/>
    <property type="project" value="InterPro"/>
</dbReference>
<feature type="domain" description="ABC transporter" evidence="5">
    <location>
        <begin position="18"/>
        <end position="281"/>
    </location>
</feature>
<name>M0PNV2_9EURY</name>
<dbReference type="InterPro" id="IPR050319">
    <property type="entry name" value="ABC_transp_ATP-bind"/>
</dbReference>
<protein>
    <submittedName>
        <fullName evidence="6">Oligopeptide/dipeptide ABC transporter, ATP-binding protein</fullName>
    </submittedName>
</protein>
<dbReference type="PROSITE" id="PS00211">
    <property type="entry name" value="ABC_TRANSPORTER_1"/>
    <property type="match status" value="1"/>
</dbReference>
<evidence type="ECO:0000259" key="5">
    <source>
        <dbReference type="PROSITE" id="PS50893"/>
    </source>
</evidence>
<dbReference type="InterPro" id="IPR013563">
    <property type="entry name" value="Oligopep_ABC_C"/>
</dbReference>
<dbReference type="AlphaFoldDB" id="M0PNV2"/>
<evidence type="ECO:0000256" key="4">
    <source>
        <dbReference type="ARBA" id="ARBA00022840"/>
    </source>
</evidence>
<dbReference type="InterPro" id="IPR003593">
    <property type="entry name" value="AAA+_ATPase"/>
</dbReference>
<sequence length="374" mass="41488">MSRARDTADAETDAEPLIAAEDVEVHFEKEQGILELFDDPDVVKAVDGISVAIEENDVLALVGESGCGKTTLGKTIIGLQQPTGGAIKYRGRDIWETKAGNTDLSFKDVRSSLQIIHQDPGSSLNPNRRIVETLAEPIRLTHPDITAGERRERIHSLLERVGMTPAHDFASRYPHQLSGGEKQRVALARALLMNPDVILADEAISALDVSLRVEMMDLMLDLQSEFNTSFVFVSHDLSNARYFAEHGDGRVGVMYLGNLVEVGPPERLIADPQHPYTEVLRWATPNLSLDATEASDPPMRKIDIPDPVNPPSGCRFHTRCPEARETCTRLQPELEEFSDLEASSDRADSSRSHRVACFRSEPDHQYWESSAIED</sequence>
<dbReference type="InterPro" id="IPR003439">
    <property type="entry name" value="ABC_transporter-like_ATP-bd"/>
</dbReference>
<dbReference type="CDD" id="cd03257">
    <property type="entry name" value="ABC_NikE_OppD_transporters"/>
    <property type="match status" value="1"/>
</dbReference>
<keyword evidence="2" id="KW-0813">Transport</keyword>
<evidence type="ECO:0000256" key="2">
    <source>
        <dbReference type="ARBA" id="ARBA00022448"/>
    </source>
</evidence>
<dbReference type="Pfam" id="PF08352">
    <property type="entry name" value="oligo_HPY"/>
    <property type="match status" value="1"/>
</dbReference>
<dbReference type="PROSITE" id="PS50893">
    <property type="entry name" value="ABC_TRANSPORTER_2"/>
    <property type="match status" value="1"/>
</dbReference>
<evidence type="ECO:0000256" key="1">
    <source>
        <dbReference type="ARBA" id="ARBA00005417"/>
    </source>
</evidence>
<dbReference type="EMBL" id="AOJI01000003">
    <property type="protein sequence ID" value="EMA70535.1"/>
    <property type="molecule type" value="Genomic_DNA"/>
</dbReference>
<dbReference type="PANTHER" id="PTHR43776:SF7">
    <property type="entry name" value="D,D-DIPEPTIDE TRANSPORT ATP-BINDING PROTEIN DDPF-RELATED"/>
    <property type="match status" value="1"/>
</dbReference>
<evidence type="ECO:0000256" key="3">
    <source>
        <dbReference type="ARBA" id="ARBA00022741"/>
    </source>
</evidence>
<proteinExistence type="inferred from homology"/>
<dbReference type="Proteomes" id="UP000011575">
    <property type="component" value="Unassembled WGS sequence"/>
</dbReference>
<dbReference type="RefSeq" id="WP_007997876.1">
    <property type="nucleotide sequence ID" value="NZ_AOJI01000003.1"/>
</dbReference>